<dbReference type="PROSITE" id="PS00478">
    <property type="entry name" value="LIM_DOMAIN_1"/>
    <property type="match status" value="1"/>
</dbReference>
<evidence type="ECO:0000313" key="7">
    <source>
        <dbReference type="EMBL" id="KAK0703827.1"/>
    </source>
</evidence>
<dbReference type="GO" id="GO:0001725">
    <property type="term" value="C:stress fiber"/>
    <property type="evidence" value="ECO:0007669"/>
    <property type="project" value="TreeGrafter"/>
</dbReference>
<feature type="compositionally biased region" description="Polar residues" evidence="5">
    <location>
        <begin position="410"/>
        <end position="425"/>
    </location>
</feature>
<dbReference type="EMBL" id="JAUIRO010000008">
    <property type="protein sequence ID" value="KAK0703827.1"/>
    <property type="molecule type" value="Genomic_DNA"/>
</dbReference>
<evidence type="ECO:0000256" key="1">
    <source>
        <dbReference type="ARBA" id="ARBA00022723"/>
    </source>
</evidence>
<dbReference type="GO" id="GO:0030036">
    <property type="term" value="P:actin cytoskeleton organization"/>
    <property type="evidence" value="ECO:0007669"/>
    <property type="project" value="TreeGrafter"/>
</dbReference>
<feature type="compositionally biased region" description="Low complexity" evidence="5">
    <location>
        <begin position="92"/>
        <end position="114"/>
    </location>
</feature>
<dbReference type="GO" id="GO:0051371">
    <property type="term" value="F:muscle alpha-actinin binding"/>
    <property type="evidence" value="ECO:0007669"/>
    <property type="project" value="TreeGrafter"/>
</dbReference>
<evidence type="ECO:0000256" key="3">
    <source>
        <dbReference type="ARBA" id="ARBA00023038"/>
    </source>
</evidence>
<evidence type="ECO:0000256" key="5">
    <source>
        <dbReference type="SAM" id="MobiDB-lite"/>
    </source>
</evidence>
<feature type="compositionally biased region" description="Polar residues" evidence="5">
    <location>
        <begin position="252"/>
        <end position="285"/>
    </location>
</feature>
<dbReference type="GO" id="GO:0046872">
    <property type="term" value="F:metal ion binding"/>
    <property type="evidence" value="ECO:0007669"/>
    <property type="project" value="UniProtKB-KW"/>
</dbReference>
<gene>
    <name evidence="7" type="ORF">B0T26DRAFT_658804</name>
</gene>
<name>A0AA39ZUH4_9PEZI</name>
<dbReference type="GO" id="GO:0003779">
    <property type="term" value="F:actin binding"/>
    <property type="evidence" value="ECO:0007669"/>
    <property type="project" value="TreeGrafter"/>
</dbReference>
<feature type="compositionally biased region" description="Basic and acidic residues" evidence="5">
    <location>
        <begin position="1"/>
        <end position="12"/>
    </location>
</feature>
<feature type="region of interest" description="Disordered" evidence="5">
    <location>
        <begin position="235"/>
        <end position="647"/>
    </location>
</feature>
<feature type="compositionally biased region" description="Low complexity" evidence="5">
    <location>
        <begin position="60"/>
        <end position="75"/>
    </location>
</feature>
<dbReference type="PROSITE" id="PS50023">
    <property type="entry name" value="LIM_DOMAIN_2"/>
    <property type="match status" value="3"/>
</dbReference>
<feature type="region of interest" description="Disordered" evidence="5">
    <location>
        <begin position="162"/>
        <end position="183"/>
    </location>
</feature>
<proteinExistence type="predicted"/>
<dbReference type="RefSeq" id="XP_060290686.1">
    <property type="nucleotide sequence ID" value="XM_060438901.1"/>
</dbReference>
<keyword evidence="8" id="KW-1185">Reference proteome</keyword>
<keyword evidence="2 4" id="KW-0862">Zinc</keyword>
<keyword evidence="1 4" id="KW-0479">Metal-binding</keyword>
<accession>A0AA39ZUH4</accession>
<dbReference type="PANTHER" id="PTHR24214">
    <property type="entry name" value="PDZ AND LIM DOMAIN PROTEIN ZASP"/>
    <property type="match status" value="1"/>
</dbReference>
<reference evidence="7" key="1">
    <citation type="submission" date="2023-06" db="EMBL/GenBank/DDBJ databases">
        <title>Genome-scale phylogeny and comparative genomics of the fungal order Sordariales.</title>
        <authorList>
            <consortium name="Lawrence Berkeley National Laboratory"/>
            <person name="Hensen N."/>
            <person name="Bonometti L."/>
            <person name="Westerberg I."/>
            <person name="Brannstrom I.O."/>
            <person name="Guillou S."/>
            <person name="Cros-Aarteil S."/>
            <person name="Calhoun S."/>
            <person name="Haridas S."/>
            <person name="Kuo A."/>
            <person name="Mondo S."/>
            <person name="Pangilinan J."/>
            <person name="Riley R."/>
            <person name="LaButti K."/>
            <person name="Andreopoulos B."/>
            <person name="Lipzen A."/>
            <person name="Chen C."/>
            <person name="Yanf M."/>
            <person name="Daum C."/>
            <person name="Ng V."/>
            <person name="Clum A."/>
            <person name="Steindorff A."/>
            <person name="Ohm R."/>
            <person name="Martin F."/>
            <person name="Silar P."/>
            <person name="Natvig D."/>
            <person name="Lalanne C."/>
            <person name="Gautier V."/>
            <person name="Ament-velasquez S.L."/>
            <person name="Kruys A."/>
            <person name="Hutchinson M.I."/>
            <person name="Powell A.J."/>
            <person name="Barry K."/>
            <person name="Miller A.N."/>
            <person name="Grigoriev I.V."/>
            <person name="Debuchy R."/>
            <person name="Gladieux P."/>
            <person name="Thoren M.H."/>
            <person name="Johannesson H."/>
        </authorList>
    </citation>
    <scope>NUCLEOTIDE SEQUENCE</scope>
    <source>
        <strain evidence="7">SMH2392-1A</strain>
    </source>
</reference>
<evidence type="ECO:0000256" key="2">
    <source>
        <dbReference type="ARBA" id="ARBA00022833"/>
    </source>
</evidence>
<dbReference type="InterPro" id="IPR050604">
    <property type="entry name" value="PDZ-LIM_domain"/>
</dbReference>
<sequence length="876" mass="95211">MFARNKSKERGSTRKVTPPSPAYMSSGQFAAYLTDLRNNRVNRPGGSRPQPASGRDSTVSGGRPSLGGPPLSDSSSVHHQRTLSDMARVVPSTSRPSMSASVSSRYSASTSASTRGRDYYPDRPVNVQPLKPSQIVPSATYIERGQRWMEKEEAVSLRQAMEDMDLQDQSSKNEHGPPVEGGDEVRLYEAALNEAAELVWQHQNPGRVPQPGAAYQYKPHLRKNSYAHARTASAGMYGGDVAPTGLAREPTSRSVSGSSANSDGVGSTRSRSSFGLSRQASGTSETARRSTEGARNVSPEPRSAKPYAGMSGGPAALPSGRRRSSMKRNISGEVCQPFSGEQIWEEQDGQVPEGGGRSTGTDSAAVQPLRSKPKNPLNRVQFAPDVPPAASASPQPPSKVVSKYEIYRNPPSQSRNPQYTTNSRPKSPAADRDTVSRKHGMEVRSDDIRDATSMRLRDRSPKLPTPSAVSDSPGRPIVSFDRNWKPEEDATDDAPEEWRFGRGGTRSSPLVPGRTQGQQQQQTQAIPTIAVTPSLPNPQSSSPASRPTSHRPQPSPPSIQVDGPLVPAITVSDSRPANPTTPAPPAIVISGGDEDGPMIPIIVTPDEDNAKDPPRRPLPTPQPGAPRTRKPAWPRGHWSPAPPPVGSRATARCHECRNFIEGRFVSLAGGSERFHPQCFACYSCGTSLEALEISPELDTHRAERLDRIARRAAGARLPEQPGETMAEDGDERLRFYCHLDWHELFAPRCKHCTTPIMGEHVVALGAHWHFGHFFCAECGDPFERGMTHIEKDGYAWCVACQTKRTERRAPKCRKCRTAVIGQYVQALGGEWHDDCFRCATCADGFTDGQIFPVEGRGAPGETVVLCTRCMEMELKV</sequence>
<feature type="compositionally biased region" description="Basic and acidic residues" evidence="5">
    <location>
        <begin position="429"/>
        <end position="461"/>
    </location>
</feature>
<feature type="domain" description="LIM zinc-binding" evidence="6">
    <location>
        <begin position="810"/>
        <end position="876"/>
    </location>
</feature>
<feature type="compositionally biased region" description="Polar residues" evidence="5">
    <location>
        <begin position="537"/>
        <end position="552"/>
    </location>
</feature>
<organism evidence="7 8">
    <name type="scientific">Lasiosphaeria miniovina</name>
    <dbReference type="NCBI Taxonomy" id="1954250"/>
    <lineage>
        <taxon>Eukaryota</taxon>
        <taxon>Fungi</taxon>
        <taxon>Dikarya</taxon>
        <taxon>Ascomycota</taxon>
        <taxon>Pezizomycotina</taxon>
        <taxon>Sordariomycetes</taxon>
        <taxon>Sordariomycetidae</taxon>
        <taxon>Sordariales</taxon>
        <taxon>Lasiosphaeriaceae</taxon>
        <taxon>Lasiosphaeria</taxon>
    </lineage>
</organism>
<feature type="domain" description="LIM zinc-binding" evidence="6">
    <location>
        <begin position="747"/>
        <end position="807"/>
    </location>
</feature>
<feature type="domain" description="LIM zinc-binding" evidence="6">
    <location>
        <begin position="651"/>
        <end position="713"/>
    </location>
</feature>
<dbReference type="Gene3D" id="2.10.110.10">
    <property type="entry name" value="Cysteine Rich Protein"/>
    <property type="match status" value="3"/>
</dbReference>
<dbReference type="GO" id="GO:0031941">
    <property type="term" value="C:filamentous actin"/>
    <property type="evidence" value="ECO:0007669"/>
    <property type="project" value="TreeGrafter"/>
</dbReference>
<dbReference type="Pfam" id="PF00412">
    <property type="entry name" value="LIM"/>
    <property type="match status" value="3"/>
</dbReference>
<keyword evidence="3 4" id="KW-0440">LIM domain</keyword>
<dbReference type="FunFam" id="2.10.110.10:FF:000077">
    <property type="entry name" value="LIM domain protein"/>
    <property type="match status" value="1"/>
</dbReference>
<protein>
    <recommendedName>
        <fullName evidence="6">LIM zinc-binding domain-containing protein</fullName>
    </recommendedName>
</protein>
<dbReference type="Proteomes" id="UP001172101">
    <property type="component" value="Unassembled WGS sequence"/>
</dbReference>
<feature type="compositionally biased region" description="Basic and acidic residues" evidence="5">
    <location>
        <begin position="171"/>
        <end position="183"/>
    </location>
</feature>
<dbReference type="SMART" id="SM00132">
    <property type="entry name" value="LIM"/>
    <property type="match status" value="3"/>
</dbReference>
<dbReference type="InterPro" id="IPR001781">
    <property type="entry name" value="Znf_LIM"/>
</dbReference>
<dbReference type="CDD" id="cd08368">
    <property type="entry name" value="LIM"/>
    <property type="match status" value="1"/>
</dbReference>
<feature type="compositionally biased region" description="Low complexity" evidence="5">
    <location>
        <begin position="388"/>
        <end position="401"/>
    </location>
</feature>
<dbReference type="PANTHER" id="PTHR24214:SF38">
    <property type="entry name" value="PDZ AND LIM DOMAIN PROTEIN ZASP-RELATED"/>
    <property type="match status" value="1"/>
</dbReference>
<evidence type="ECO:0000313" key="8">
    <source>
        <dbReference type="Proteomes" id="UP001172101"/>
    </source>
</evidence>
<dbReference type="AlphaFoldDB" id="A0AA39ZUH4"/>
<feature type="region of interest" description="Disordered" evidence="5">
    <location>
        <begin position="1"/>
        <end position="132"/>
    </location>
</feature>
<feature type="compositionally biased region" description="Low complexity" evidence="5">
    <location>
        <begin position="515"/>
        <end position="524"/>
    </location>
</feature>
<dbReference type="GeneID" id="85322171"/>
<dbReference type="SUPFAM" id="SSF57716">
    <property type="entry name" value="Glucocorticoid receptor-like (DNA-binding domain)"/>
    <property type="match status" value="2"/>
</dbReference>
<evidence type="ECO:0000259" key="6">
    <source>
        <dbReference type="PROSITE" id="PS50023"/>
    </source>
</evidence>
<evidence type="ECO:0000256" key="4">
    <source>
        <dbReference type="PROSITE-ProRule" id="PRU00125"/>
    </source>
</evidence>
<comment type="caution">
    <text evidence="7">The sequence shown here is derived from an EMBL/GenBank/DDBJ whole genome shotgun (WGS) entry which is preliminary data.</text>
</comment>
<dbReference type="FunFam" id="2.10.110.10:FF:000113">
    <property type="entry name" value="LIM domain-containing protein"/>
    <property type="match status" value="1"/>
</dbReference>
<dbReference type="GO" id="GO:0030695">
    <property type="term" value="F:GTPase regulator activity"/>
    <property type="evidence" value="ECO:0007669"/>
    <property type="project" value="UniProtKB-ARBA"/>
</dbReference>